<keyword evidence="2" id="KW-0288">FMN</keyword>
<dbReference type="PANTHER" id="PTHR43278:SF1">
    <property type="entry name" value="IRON-SULFUR FLAVOPROTEIN MJ1083"/>
    <property type="match status" value="1"/>
</dbReference>
<feature type="domain" description="NADPH-dependent FMN reductase-like" evidence="3">
    <location>
        <begin position="5"/>
        <end position="93"/>
    </location>
</feature>
<proteinExistence type="predicted"/>
<dbReference type="Gene3D" id="3.40.50.360">
    <property type="match status" value="1"/>
</dbReference>
<dbReference type="PANTHER" id="PTHR43278">
    <property type="entry name" value="NAD(P)H-DEPENDENT FMN-CONTAINING OXIDOREDUCTASE YWQN-RELATED"/>
    <property type="match status" value="1"/>
</dbReference>
<dbReference type="SUPFAM" id="SSF52218">
    <property type="entry name" value="Flavoproteins"/>
    <property type="match status" value="1"/>
</dbReference>
<dbReference type="GO" id="GO:0016491">
    <property type="term" value="F:oxidoreductase activity"/>
    <property type="evidence" value="ECO:0007669"/>
    <property type="project" value="InterPro"/>
</dbReference>
<comment type="caution">
    <text evidence="4">The sequence shown here is derived from an EMBL/GenBank/DDBJ whole genome shotgun (WGS) entry which is preliminary data.</text>
</comment>
<reference evidence="4 5" key="1">
    <citation type="submission" date="2020-07" db="EMBL/GenBank/DDBJ databases">
        <title>Genomic Encyclopedia of Type Strains, Phase IV (KMG-IV): sequencing the most valuable type-strain genomes for metagenomic binning, comparative biology and taxonomic classification.</title>
        <authorList>
            <person name="Goeker M."/>
        </authorList>
    </citation>
    <scope>NUCLEOTIDE SEQUENCE [LARGE SCALE GENOMIC DNA]</scope>
    <source>
        <strain evidence="4 5">DSM 17721</strain>
    </source>
</reference>
<keyword evidence="1" id="KW-0285">Flavoprotein</keyword>
<organism evidence="4 5">
    <name type="scientific">Desulfosalsimonas propionicica</name>
    <dbReference type="NCBI Taxonomy" id="332175"/>
    <lineage>
        <taxon>Bacteria</taxon>
        <taxon>Pseudomonadati</taxon>
        <taxon>Thermodesulfobacteriota</taxon>
        <taxon>Desulfobacteria</taxon>
        <taxon>Desulfobacterales</taxon>
        <taxon>Desulfosalsimonadaceae</taxon>
        <taxon>Desulfosalsimonas</taxon>
    </lineage>
</organism>
<dbReference type="InterPro" id="IPR051796">
    <property type="entry name" value="ISF_SsuE-like"/>
</dbReference>
<evidence type="ECO:0000259" key="3">
    <source>
        <dbReference type="Pfam" id="PF03358"/>
    </source>
</evidence>
<dbReference type="Proteomes" id="UP000525298">
    <property type="component" value="Unassembled WGS sequence"/>
</dbReference>
<dbReference type="EMBL" id="JACDUS010000002">
    <property type="protein sequence ID" value="MBA2880472.1"/>
    <property type="molecule type" value="Genomic_DNA"/>
</dbReference>
<evidence type="ECO:0000313" key="5">
    <source>
        <dbReference type="Proteomes" id="UP000525298"/>
    </source>
</evidence>
<dbReference type="Pfam" id="PF03358">
    <property type="entry name" value="FMN_red"/>
    <property type="match status" value="1"/>
</dbReference>
<accession>A0A7W0HJS2</accession>
<name>A0A7W0HJS2_9BACT</name>
<dbReference type="AlphaFoldDB" id="A0A7W0HJS2"/>
<protein>
    <recommendedName>
        <fullName evidence="3">NADPH-dependent FMN reductase-like domain-containing protein</fullName>
    </recommendedName>
</protein>
<evidence type="ECO:0000313" key="4">
    <source>
        <dbReference type="EMBL" id="MBA2880472.1"/>
    </source>
</evidence>
<gene>
    <name evidence="4" type="ORF">HNR65_000790</name>
</gene>
<sequence length="234" mass="25636">MCLIKNKCPLKDDLDLVIDAFAQADAFIVAAPTYCLGANAALKLLADRILFFYSRNAEIWGKPAVGVGVAGIEGKEGSTKLQIDSFMTLFQMQIKASEILYGAMPGEAALEDANKPLISGLANALLNDPVKDAAPGCPLCGGDTFRFYENNRVRCMLCSNEGKVDTSGSFPVFHIGTSSHELLLTQQDALSHGQWLQQMKHKFGEDKTKLKQVTRQYADMGSWIRPSEKTRDRA</sequence>
<evidence type="ECO:0000256" key="1">
    <source>
        <dbReference type="ARBA" id="ARBA00022630"/>
    </source>
</evidence>
<dbReference type="InterPro" id="IPR005025">
    <property type="entry name" value="FMN_Rdtase-like_dom"/>
</dbReference>
<evidence type="ECO:0000256" key="2">
    <source>
        <dbReference type="ARBA" id="ARBA00022643"/>
    </source>
</evidence>
<keyword evidence="5" id="KW-1185">Reference proteome</keyword>
<dbReference type="InterPro" id="IPR029039">
    <property type="entry name" value="Flavoprotein-like_sf"/>
</dbReference>